<organism evidence="1 2">
    <name type="scientific">Aggregatibacter actinomycetemcomitans serotype e str. SC1083</name>
    <dbReference type="NCBI Taxonomy" id="907488"/>
    <lineage>
        <taxon>Bacteria</taxon>
        <taxon>Pseudomonadati</taxon>
        <taxon>Pseudomonadota</taxon>
        <taxon>Gammaproteobacteria</taxon>
        <taxon>Pasteurellales</taxon>
        <taxon>Pasteurellaceae</taxon>
        <taxon>Aggregatibacter</taxon>
    </lineage>
</organism>
<dbReference type="PATRIC" id="fig|907488.3.peg.1597"/>
<name>G4A9W0_AGGAC</name>
<dbReference type="AlphaFoldDB" id="G4A9W0"/>
<dbReference type="EMBL" id="AEJM01000036">
    <property type="protein sequence ID" value="EGY33072.1"/>
    <property type="molecule type" value="Genomic_DNA"/>
</dbReference>
<evidence type="ECO:0000313" key="2">
    <source>
        <dbReference type="Proteomes" id="UP000005508"/>
    </source>
</evidence>
<comment type="caution">
    <text evidence="1">The sequence shown here is derived from an EMBL/GenBank/DDBJ whole genome shotgun (WGS) entry which is preliminary data.</text>
</comment>
<evidence type="ECO:0000313" key="1">
    <source>
        <dbReference type="EMBL" id="EGY33072.1"/>
    </source>
</evidence>
<dbReference type="Proteomes" id="UP000005508">
    <property type="component" value="Unassembled WGS sequence"/>
</dbReference>
<reference evidence="1 2" key="1">
    <citation type="submission" date="2010-10" db="EMBL/GenBank/DDBJ databases">
        <authorList>
            <person name="Chen C."/>
            <person name="Kittichotirat W."/>
            <person name="Asikainen S."/>
            <person name="Bumgarner R."/>
        </authorList>
    </citation>
    <scope>NUCLEOTIDE SEQUENCE [LARGE SCALE GENOMIC DNA]</scope>
    <source>
        <strain evidence="1 2">SC1083</strain>
    </source>
</reference>
<gene>
    <name evidence="1" type="ORF">SC1083_1629</name>
</gene>
<proteinExistence type="predicted"/>
<protein>
    <submittedName>
        <fullName evidence="1">Uncharacterized protein</fullName>
    </submittedName>
</protein>
<accession>G4A9W0</accession>
<sequence>MYQLHKAEIPIPELVEGLVIQPFQTQNSCFDKLSNRFVHLLHNF</sequence>